<evidence type="ECO:0000256" key="8">
    <source>
        <dbReference type="ARBA" id="ARBA00023170"/>
    </source>
</evidence>
<evidence type="ECO:0000256" key="9">
    <source>
        <dbReference type="ARBA" id="ARBA00023237"/>
    </source>
</evidence>
<proteinExistence type="inferred from homology"/>
<dbReference type="AlphaFoldDB" id="A0A917DJ55"/>
<evidence type="ECO:0000313" key="15">
    <source>
        <dbReference type="EMBL" id="GGD42797.1"/>
    </source>
</evidence>
<dbReference type="GO" id="GO:0009279">
    <property type="term" value="C:cell outer membrane"/>
    <property type="evidence" value="ECO:0007669"/>
    <property type="project" value="UniProtKB-SubCell"/>
</dbReference>
<evidence type="ECO:0000256" key="12">
    <source>
        <dbReference type="SAM" id="SignalP"/>
    </source>
</evidence>
<evidence type="ECO:0000256" key="6">
    <source>
        <dbReference type="ARBA" id="ARBA00023077"/>
    </source>
</evidence>
<reference evidence="15" key="1">
    <citation type="journal article" date="2014" name="Int. J. Syst. Evol. Microbiol.">
        <title>Complete genome sequence of Corynebacterium casei LMG S-19264T (=DSM 44701T), isolated from a smear-ripened cheese.</title>
        <authorList>
            <consortium name="US DOE Joint Genome Institute (JGI-PGF)"/>
            <person name="Walter F."/>
            <person name="Albersmeier A."/>
            <person name="Kalinowski J."/>
            <person name="Ruckert C."/>
        </authorList>
    </citation>
    <scope>NUCLEOTIDE SEQUENCE</scope>
    <source>
        <strain evidence="15">CGMCC 1.15958</strain>
    </source>
</reference>
<comment type="similarity">
    <text evidence="10 11">Belongs to the TonB-dependent receptor family.</text>
</comment>
<evidence type="ECO:0000256" key="7">
    <source>
        <dbReference type="ARBA" id="ARBA00023136"/>
    </source>
</evidence>
<dbReference type="PROSITE" id="PS52016">
    <property type="entry name" value="TONB_DEPENDENT_REC_3"/>
    <property type="match status" value="1"/>
</dbReference>
<evidence type="ECO:0000256" key="3">
    <source>
        <dbReference type="ARBA" id="ARBA00022452"/>
    </source>
</evidence>
<keyword evidence="16" id="KW-1185">Reference proteome</keyword>
<dbReference type="InterPro" id="IPR037066">
    <property type="entry name" value="Plug_dom_sf"/>
</dbReference>
<dbReference type="Gene3D" id="2.40.170.20">
    <property type="entry name" value="TonB-dependent receptor, beta-barrel domain"/>
    <property type="match status" value="1"/>
</dbReference>
<feature type="chain" id="PRO_5037134745" evidence="12">
    <location>
        <begin position="22"/>
        <end position="815"/>
    </location>
</feature>
<dbReference type="InterPro" id="IPR036942">
    <property type="entry name" value="Beta-barrel_TonB_sf"/>
</dbReference>
<dbReference type="InterPro" id="IPR000531">
    <property type="entry name" value="Beta-barrel_TonB"/>
</dbReference>
<evidence type="ECO:0000256" key="4">
    <source>
        <dbReference type="ARBA" id="ARBA00022692"/>
    </source>
</evidence>
<evidence type="ECO:0000256" key="11">
    <source>
        <dbReference type="RuleBase" id="RU003357"/>
    </source>
</evidence>
<keyword evidence="3 10" id="KW-1134">Transmembrane beta strand</keyword>
<dbReference type="Pfam" id="PF07715">
    <property type="entry name" value="Plug"/>
    <property type="match status" value="1"/>
</dbReference>
<feature type="domain" description="TonB-dependent receptor-like beta-barrel" evidence="13">
    <location>
        <begin position="298"/>
        <end position="769"/>
    </location>
</feature>
<dbReference type="Pfam" id="PF00593">
    <property type="entry name" value="TonB_dep_Rec_b-barrel"/>
    <property type="match status" value="1"/>
</dbReference>
<keyword evidence="8 15" id="KW-0675">Receptor</keyword>
<evidence type="ECO:0000259" key="14">
    <source>
        <dbReference type="Pfam" id="PF07715"/>
    </source>
</evidence>
<feature type="domain" description="TonB-dependent receptor plug" evidence="14">
    <location>
        <begin position="144"/>
        <end position="222"/>
    </location>
</feature>
<dbReference type="Pfam" id="PF13715">
    <property type="entry name" value="CarbopepD_reg_2"/>
    <property type="match status" value="1"/>
</dbReference>
<keyword evidence="5 12" id="KW-0732">Signal</keyword>
<dbReference type="SUPFAM" id="SSF56935">
    <property type="entry name" value="Porins"/>
    <property type="match status" value="1"/>
</dbReference>
<protein>
    <submittedName>
        <fullName evidence="15">TonB-dependent receptor</fullName>
    </submittedName>
</protein>
<reference evidence="15" key="2">
    <citation type="submission" date="2020-09" db="EMBL/GenBank/DDBJ databases">
        <authorList>
            <person name="Sun Q."/>
            <person name="Zhou Y."/>
        </authorList>
    </citation>
    <scope>NUCLEOTIDE SEQUENCE</scope>
    <source>
        <strain evidence="15">CGMCC 1.15958</strain>
    </source>
</reference>
<keyword evidence="6 11" id="KW-0798">TonB box</keyword>
<dbReference type="Gene3D" id="2.60.40.1120">
    <property type="entry name" value="Carboxypeptidase-like, regulatory domain"/>
    <property type="match status" value="1"/>
</dbReference>
<keyword evidence="9 10" id="KW-0998">Cell outer membrane</keyword>
<comment type="subcellular location">
    <subcellularLocation>
        <location evidence="1 10">Cell outer membrane</location>
        <topology evidence="1 10">Multi-pass membrane protein</topology>
    </subcellularLocation>
</comment>
<evidence type="ECO:0000256" key="1">
    <source>
        <dbReference type="ARBA" id="ARBA00004571"/>
    </source>
</evidence>
<evidence type="ECO:0000256" key="5">
    <source>
        <dbReference type="ARBA" id="ARBA00022729"/>
    </source>
</evidence>
<dbReference type="SUPFAM" id="SSF49464">
    <property type="entry name" value="Carboxypeptidase regulatory domain-like"/>
    <property type="match status" value="1"/>
</dbReference>
<evidence type="ECO:0000256" key="10">
    <source>
        <dbReference type="PROSITE-ProRule" id="PRU01360"/>
    </source>
</evidence>
<feature type="signal peptide" evidence="12">
    <location>
        <begin position="1"/>
        <end position="21"/>
    </location>
</feature>
<name>A0A917DJ55_9BACT</name>
<keyword evidence="2 10" id="KW-0813">Transport</keyword>
<dbReference type="InterPro" id="IPR039426">
    <property type="entry name" value="TonB-dep_rcpt-like"/>
</dbReference>
<evidence type="ECO:0000259" key="13">
    <source>
        <dbReference type="Pfam" id="PF00593"/>
    </source>
</evidence>
<gene>
    <name evidence="15" type="ORF">GCM10011514_03400</name>
</gene>
<keyword evidence="7 10" id="KW-0472">Membrane</keyword>
<comment type="caution">
    <text evidence="15">The sequence shown here is derived from an EMBL/GenBank/DDBJ whole genome shotgun (WGS) entry which is preliminary data.</text>
</comment>
<keyword evidence="4 10" id="KW-0812">Transmembrane</keyword>
<accession>A0A917DJ55</accession>
<organism evidence="15 16">
    <name type="scientific">Emticicia aquatilis</name>
    <dbReference type="NCBI Taxonomy" id="1537369"/>
    <lineage>
        <taxon>Bacteria</taxon>
        <taxon>Pseudomonadati</taxon>
        <taxon>Bacteroidota</taxon>
        <taxon>Cytophagia</taxon>
        <taxon>Cytophagales</taxon>
        <taxon>Leadbetterellaceae</taxon>
        <taxon>Emticicia</taxon>
    </lineage>
</organism>
<dbReference type="Gene3D" id="2.170.130.10">
    <property type="entry name" value="TonB-dependent receptor, plug domain"/>
    <property type="match status" value="1"/>
</dbReference>
<dbReference type="RefSeq" id="WP_188764008.1">
    <property type="nucleotide sequence ID" value="NZ_BMKK01000001.1"/>
</dbReference>
<dbReference type="EMBL" id="BMKK01000001">
    <property type="protein sequence ID" value="GGD42797.1"/>
    <property type="molecule type" value="Genomic_DNA"/>
</dbReference>
<dbReference type="Proteomes" id="UP000609064">
    <property type="component" value="Unassembled WGS sequence"/>
</dbReference>
<dbReference type="PANTHER" id="PTHR30069">
    <property type="entry name" value="TONB-DEPENDENT OUTER MEMBRANE RECEPTOR"/>
    <property type="match status" value="1"/>
</dbReference>
<evidence type="ECO:0000256" key="2">
    <source>
        <dbReference type="ARBA" id="ARBA00022448"/>
    </source>
</evidence>
<dbReference type="InterPro" id="IPR012910">
    <property type="entry name" value="Plug_dom"/>
</dbReference>
<dbReference type="GO" id="GO:0015344">
    <property type="term" value="F:siderophore uptake transmembrane transporter activity"/>
    <property type="evidence" value="ECO:0007669"/>
    <property type="project" value="TreeGrafter"/>
</dbReference>
<dbReference type="GO" id="GO:0044718">
    <property type="term" value="P:siderophore transmembrane transport"/>
    <property type="evidence" value="ECO:0007669"/>
    <property type="project" value="TreeGrafter"/>
</dbReference>
<dbReference type="InterPro" id="IPR008969">
    <property type="entry name" value="CarboxyPept-like_regulatory"/>
</dbReference>
<dbReference type="PANTHER" id="PTHR30069:SF29">
    <property type="entry name" value="HEMOGLOBIN AND HEMOGLOBIN-HAPTOGLOBIN-BINDING PROTEIN 1-RELATED"/>
    <property type="match status" value="1"/>
</dbReference>
<evidence type="ECO:0000313" key="16">
    <source>
        <dbReference type="Proteomes" id="UP000609064"/>
    </source>
</evidence>
<sequence length="815" mass="92235">MIKKIQVVLVLFSILSHTIFAQRTFTVSGYIREKGSQEQLIGVNVYVPNSSFGTSSNNYGFYSITLPANDAATLVFSFVGYERIEKTFVLNKNIEMNIELASANQLNEVVVSSKRQEERVSESVEMSKIDVPINQIKKIPAFMGEKDVLKVLQLLPGVQKGSEGQSGIYVRGGGPDQNLIILDDAVVYNANHLFGFFSVFNGDALKSVELTKGGFPARFGGRLSSVIEMNMKEGNKEKLHGEGGIGLISSRLTLEGPIKTKKQETAKSSFIISARRTYLDIVASPLIKASQKDAIEQTTGGYYFYDLNAKMNYDFGQKDKVYLSGYFGQDKFHTKTTSPDNLSSNGLNWGNETATLRWNHLYSQKLFGNLSLIYSRYRFNISSTQNATDTQTNTTSVYNLKYDSGIRDYSVKYDFDYFPNPKHALKLGIQSTFHRFTPSAVVLQDSDISKYETKIDNIDVIESGIYAEDVWQATERLKMNLGLRVSNYHVSSIDYLRPEPRFSAAYKLSKDLAFKASYAMMNQYVHLLTNTGIGLPTDLWVPSTDKVAPQQSQQVAAGFAKDLDKKGLTLTIEGYYKKMDKLINYKEGASFLLVNDPTSNTRVRWEDNVTAGQGWSYGAEFLLQKKVGKFSGWAGYTLSWTKWQFDELNFGKEFFPRYDRRHDISLVGIYDIKPSITVSAVWVYGTGNALTMPLSRYNGYSNYNTRFGANNAINNSNTPVSPLFAGRAVQEYGEKNTFRAEPYHRLDLGVQFHKKKLRHERTWEISIYNAYNRKNPFFYQLNSKVDPSNSSQSITILQRYSIFPIIPSFSYNFKF</sequence>